<dbReference type="Proteomes" id="UP000762676">
    <property type="component" value="Unassembled WGS sequence"/>
</dbReference>
<evidence type="ECO:0008006" key="4">
    <source>
        <dbReference type="Google" id="ProtNLM"/>
    </source>
</evidence>
<gene>
    <name evidence="2" type="ORF">ElyMa_004026400</name>
</gene>
<sequence>MSPLRTLRSFTVAVVVVIVAMVVVVAVIAVVSEVVVVVVAVVIVIVVVVIVVVVVVVVVVVIVVGIVVGIASAVVKKGNCNTNTVVVKWHCSFMSLFEIVDLGCGSAVYTLSYSDSLLNVGL</sequence>
<comment type="caution">
    <text evidence="2">The sequence shown here is derived from an EMBL/GenBank/DDBJ whole genome shotgun (WGS) entry which is preliminary data.</text>
</comment>
<keyword evidence="1" id="KW-0812">Transmembrane</keyword>
<dbReference type="EMBL" id="BMAT01008180">
    <property type="protein sequence ID" value="GFR79655.1"/>
    <property type="molecule type" value="Genomic_DNA"/>
</dbReference>
<evidence type="ECO:0000256" key="1">
    <source>
        <dbReference type="SAM" id="Phobius"/>
    </source>
</evidence>
<protein>
    <recommendedName>
        <fullName evidence="4">ABC transmembrane type-1 domain-containing protein</fullName>
    </recommendedName>
</protein>
<name>A0AAV4G525_9GAST</name>
<evidence type="ECO:0000313" key="3">
    <source>
        <dbReference type="Proteomes" id="UP000762676"/>
    </source>
</evidence>
<accession>A0AAV4G525</accession>
<feature type="transmembrane region" description="Helical" evidence="1">
    <location>
        <begin position="12"/>
        <end position="31"/>
    </location>
</feature>
<organism evidence="2 3">
    <name type="scientific">Elysia marginata</name>
    <dbReference type="NCBI Taxonomy" id="1093978"/>
    <lineage>
        <taxon>Eukaryota</taxon>
        <taxon>Metazoa</taxon>
        <taxon>Spiralia</taxon>
        <taxon>Lophotrochozoa</taxon>
        <taxon>Mollusca</taxon>
        <taxon>Gastropoda</taxon>
        <taxon>Heterobranchia</taxon>
        <taxon>Euthyneura</taxon>
        <taxon>Panpulmonata</taxon>
        <taxon>Sacoglossa</taxon>
        <taxon>Placobranchoidea</taxon>
        <taxon>Plakobranchidae</taxon>
        <taxon>Elysia</taxon>
    </lineage>
</organism>
<keyword evidence="1" id="KW-0472">Membrane</keyword>
<proteinExistence type="predicted"/>
<dbReference type="AlphaFoldDB" id="A0AAV4G525"/>
<reference evidence="2 3" key="1">
    <citation type="journal article" date="2021" name="Elife">
        <title>Chloroplast acquisition without the gene transfer in kleptoplastic sea slugs, Plakobranchus ocellatus.</title>
        <authorList>
            <person name="Maeda T."/>
            <person name="Takahashi S."/>
            <person name="Yoshida T."/>
            <person name="Shimamura S."/>
            <person name="Takaki Y."/>
            <person name="Nagai Y."/>
            <person name="Toyoda A."/>
            <person name="Suzuki Y."/>
            <person name="Arimoto A."/>
            <person name="Ishii H."/>
            <person name="Satoh N."/>
            <person name="Nishiyama T."/>
            <person name="Hasebe M."/>
            <person name="Maruyama T."/>
            <person name="Minagawa J."/>
            <person name="Obokata J."/>
            <person name="Shigenobu S."/>
        </authorList>
    </citation>
    <scope>NUCLEOTIDE SEQUENCE [LARGE SCALE GENOMIC DNA]</scope>
</reference>
<feature type="transmembrane region" description="Helical" evidence="1">
    <location>
        <begin position="37"/>
        <end position="70"/>
    </location>
</feature>
<evidence type="ECO:0000313" key="2">
    <source>
        <dbReference type="EMBL" id="GFR79655.1"/>
    </source>
</evidence>
<keyword evidence="1" id="KW-1133">Transmembrane helix</keyword>
<keyword evidence="3" id="KW-1185">Reference proteome</keyword>